<reference evidence="2 3" key="1">
    <citation type="submission" date="2024-09" db="EMBL/GenBank/DDBJ databases">
        <title>Rethinking Asexuality: The Enigmatic Case of Functional Sexual Genes in Lepraria (Stereocaulaceae).</title>
        <authorList>
            <person name="Doellman M."/>
            <person name="Sun Y."/>
            <person name="Barcenas-Pena A."/>
            <person name="Lumbsch H.T."/>
            <person name="Grewe F."/>
        </authorList>
    </citation>
    <scope>NUCLEOTIDE SEQUENCE [LARGE SCALE GENOMIC DNA]</scope>
    <source>
        <strain evidence="2 3">Mercado 3170</strain>
    </source>
</reference>
<dbReference type="EMBL" id="JBEFKJ010000010">
    <property type="protein sequence ID" value="KAL2043996.1"/>
    <property type="molecule type" value="Genomic_DNA"/>
</dbReference>
<name>A0ABR4AGN7_9LECA</name>
<feature type="compositionally biased region" description="Acidic residues" evidence="1">
    <location>
        <begin position="84"/>
        <end position="93"/>
    </location>
</feature>
<protein>
    <submittedName>
        <fullName evidence="2">Uncharacterized protein</fullName>
    </submittedName>
</protein>
<accession>A0ABR4AGN7</accession>
<feature type="compositionally biased region" description="Low complexity" evidence="1">
    <location>
        <begin position="326"/>
        <end position="338"/>
    </location>
</feature>
<feature type="compositionally biased region" description="Acidic residues" evidence="1">
    <location>
        <begin position="118"/>
        <end position="129"/>
    </location>
</feature>
<feature type="compositionally biased region" description="Low complexity" evidence="1">
    <location>
        <begin position="298"/>
        <end position="308"/>
    </location>
</feature>
<feature type="region of interest" description="Disordered" evidence="1">
    <location>
        <begin position="1"/>
        <end position="179"/>
    </location>
</feature>
<feature type="compositionally biased region" description="Polar residues" evidence="1">
    <location>
        <begin position="43"/>
        <end position="53"/>
    </location>
</feature>
<sequence length="639" mass="68410">MAPKPTRNSRVPTTAVPGAHATDHSSGHEQPKRRYPKPGRIVSASTGGTTPPTKQDEGTTSARSSSSDDDEEAGVDGTSSTKPDDEDTEDTDGDALAPSDPAVEGHGDQAGHIIVNDANDDEGDSDDEAYNGIDLISDSEEEDSDLMQEEEERNIIESEGDDLQSMPAATVPTSPTEASDEWAGFDLEHGFFSTDISHFDEQYGRSDHSMFESEYEMRRATGVFDDFNPVPLASRSPSPPLQPLRRVRFKDPVSYHTDGSDIVSDDGGLYGLFNSASAQIGEADLSGGQGVDDDDEGSSVGNSSGYETDYGDTTDEEDVPASATTRPQSLLRRPSLSSMDNEAQITSPVAPSPFKVPATPLRHRRGPRMGSWTVDRTKPFAMIDSTGDNMVIVPAKRPARAGDFSISSTAITSPTTSQPWLASAIDENGIDYSNFSFHDDPMLASEPDVMPSTLPLTAPSSRIQDQTFASSSDFLPMDAIGNVNAVYAVDDQDDDGDDEGMLNVKDFIDFGVSSDDEGDGDQGLLENASLLSPASTSTLGTGAKPQYKTPSSGRNSAQHLLKHLDKGAISAFRRGQPHHQAQLRRPQSGSSLNSQAFKGGRHAAAHTSLSSQKKRKLNDTFGGRPSFGVGTKKRLLNRR</sequence>
<feature type="region of interest" description="Disordered" evidence="1">
    <location>
        <begin position="574"/>
        <end position="639"/>
    </location>
</feature>
<feature type="region of interest" description="Disordered" evidence="1">
    <location>
        <begin position="283"/>
        <end position="373"/>
    </location>
</feature>
<gene>
    <name evidence="2" type="ORF">N7G274_003517</name>
</gene>
<feature type="compositionally biased region" description="Polar residues" evidence="1">
    <location>
        <begin position="339"/>
        <end position="349"/>
    </location>
</feature>
<keyword evidence="3" id="KW-1185">Reference proteome</keyword>
<feature type="compositionally biased region" description="Acidic residues" evidence="1">
    <location>
        <begin position="309"/>
        <end position="319"/>
    </location>
</feature>
<organism evidence="2 3">
    <name type="scientific">Stereocaulon virgatum</name>
    <dbReference type="NCBI Taxonomy" id="373712"/>
    <lineage>
        <taxon>Eukaryota</taxon>
        <taxon>Fungi</taxon>
        <taxon>Dikarya</taxon>
        <taxon>Ascomycota</taxon>
        <taxon>Pezizomycotina</taxon>
        <taxon>Lecanoromycetes</taxon>
        <taxon>OSLEUM clade</taxon>
        <taxon>Lecanoromycetidae</taxon>
        <taxon>Lecanorales</taxon>
        <taxon>Lecanorineae</taxon>
        <taxon>Stereocaulaceae</taxon>
        <taxon>Stereocaulon</taxon>
    </lineage>
</organism>
<feature type="compositionally biased region" description="Low complexity" evidence="1">
    <location>
        <begin position="531"/>
        <end position="543"/>
    </location>
</feature>
<proteinExistence type="predicted"/>
<evidence type="ECO:0000313" key="3">
    <source>
        <dbReference type="Proteomes" id="UP001590950"/>
    </source>
</evidence>
<feature type="region of interest" description="Disordered" evidence="1">
    <location>
        <begin position="531"/>
        <end position="556"/>
    </location>
</feature>
<feature type="compositionally biased region" description="Polar residues" evidence="1">
    <location>
        <begin position="585"/>
        <end position="596"/>
    </location>
</feature>
<feature type="compositionally biased region" description="Polar residues" evidence="1">
    <location>
        <begin position="1"/>
        <end position="12"/>
    </location>
</feature>
<evidence type="ECO:0000313" key="2">
    <source>
        <dbReference type="EMBL" id="KAL2043996.1"/>
    </source>
</evidence>
<comment type="caution">
    <text evidence="2">The sequence shown here is derived from an EMBL/GenBank/DDBJ whole genome shotgun (WGS) entry which is preliminary data.</text>
</comment>
<feature type="compositionally biased region" description="Basic and acidic residues" evidence="1">
    <location>
        <begin position="21"/>
        <end position="32"/>
    </location>
</feature>
<evidence type="ECO:0000256" key="1">
    <source>
        <dbReference type="SAM" id="MobiDB-lite"/>
    </source>
</evidence>
<dbReference type="Proteomes" id="UP001590950">
    <property type="component" value="Unassembled WGS sequence"/>
</dbReference>
<feature type="compositionally biased region" description="Acidic residues" evidence="1">
    <location>
        <begin position="137"/>
        <end position="162"/>
    </location>
</feature>